<dbReference type="GO" id="GO:0002143">
    <property type="term" value="P:tRNA wobble position uridine thiolation"/>
    <property type="evidence" value="ECO:0007669"/>
    <property type="project" value="TreeGrafter"/>
</dbReference>
<dbReference type="PANTHER" id="PTHR20882:SF14">
    <property type="entry name" value="CYTOPLASMIC TRNA 2-THIOLATION PROTEIN 2"/>
    <property type="match status" value="1"/>
</dbReference>
<evidence type="ECO:0000256" key="3">
    <source>
        <dbReference type="HAMAP-Rule" id="MF_03054"/>
    </source>
</evidence>
<dbReference type="Pfam" id="PF10288">
    <property type="entry name" value="CTU2"/>
    <property type="match status" value="1"/>
</dbReference>
<organism evidence="4 5">
    <name type="scientific">Protomyces lactucae-debilis</name>
    <dbReference type="NCBI Taxonomy" id="2754530"/>
    <lineage>
        <taxon>Eukaryota</taxon>
        <taxon>Fungi</taxon>
        <taxon>Dikarya</taxon>
        <taxon>Ascomycota</taxon>
        <taxon>Taphrinomycotina</taxon>
        <taxon>Taphrinomycetes</taxon>
        <taxon>Taphrinales</taxon>
        <taxon>Protomycetaceae</taxon>
        <taxon>Protomyces</taxon>
    </lineage>
</organism>
<dbReference type="InterPro" id="IPR014729">
    <property type="entry name" value="Rossmann-like_a/b/a_fold"/>
</dbReference>
<dbReference type="HAMAP" id="MF_03054">
    <property type="entry name" value="CTU2"/>
    <property type="match status" value="1"/>
</dbReference>
<evidence type="ECO:0000313" key="4">
    <source>
        <dbReference type="EMBL" id="ORY76638.1"/>
    </source>
</evidence>
<dbReference type="EMBL" id="MCFI01000022">
    <property type="protein sequence ID" value="ORY76638.1"/>
    <property type="molecule type" value="Genomic_DNA"/>
</dbReference>
<dbReference type="GO" id="GO:0032447">
    <property type="term" value="P:protein urmylation"/>
    <property type="evidence" value="ECO:0007669"/>
    <property type="project" value="UniProtKB-UniRule"/>
</dbReference>
<comment type="similarity">
    <text evidence="3">Belongs to the CTU2/NCS2 family.</text>
</comment>
<reference evidence="4 5" key="1">
    <citation type="submission" date="2016-07" db="EMBL/GenBank/DDBJ databases">
        <title>Pervasive Adenine N6-methylation of Active Genes in Fungi.</title>
        <authorList>
            <consortium name="DOE Joint Genome Institute"/>
            <person name="Mondo S.J."/>
            <person name="Dannebaum R.O."/>
            <person name="Kuo R.C."/>
            <person name="Labutti K."/>
            <person name="Haridas S."/>
            <person name="Kuo A."/>
            <person name="Salamov A."/>
            <person name="Ahrendt S.R."/>
            <person name="Lipzen A."/>
            <person name="Sullivan W."/>
            <person name="Andreopoulos W.B."/>
            <person name="Clum A."/>
            <person name="Lindquist E."/>
            <person name="Daum C."/>
            <person name="Ramamoorthy G.K."/>
            <person name="Gryganskyi A."/>
            <person name="Culley D."/>
            <person name="Magnuson J.K."/>
            <person name="James T.Y."/>
            <person name="O'Malley M.A."/>
            <person name="Stajich J.E."/>
            <person name="Spatafora J.W."/>
            <person name="Visel A."/>
            <person name="Grigoriev I.V."/>
        </authorList>
    </citation>
    <scope>NUCLEOTIDE SEQUENCE [LARGE SCALE GENOMIC DNA]</scope>
    <source>
        <strain evidence="4 5">12-1054</strain>
    </source>
</reference>
<accession>A0A1Y2EYH3</accession>
<dbReference type="AlphaFoldDB" id="A0A1Y2EYH3"/>
<dbReference type="GO" id="GO:0016779">
    <property type="term" value="F:nucleotidyltransferase activity"/>
    <property type="evidence" value="ECO:0007669"/>
    <property type="project" value="UniProtKB-UniRule"/>
</dbReference>
<keyword evidence="1 3" id="KW-0963">Cytoplasm</keyword>
<dbReference type="OrthoDB" id="25129at2759"/>
<keyword evidence="2 3" id="KW-0819">tRNA processing</keyword>
<comment type="caution">
    <text evidence="4">The sequence shown here is derived from an EMBL/GenBank/DDBJ whole genome shotgun (WGS) entry which is preliminary data.</text>
</comment>
<dbReference type="GO" id="GO:0000049">
    <property type="term" value="F:tRNA binding"/>
    <property type="evidence" value="ECO:0007669"/>
    <property type="project" value="InterPro"/>
</dbReference>
<dbReference type="Gene3D" id="3.40.50.620">
    <property type="entry name" value="HUPs"/>
    <property type="match status" value="1"/>
</dbReference>
<comment type="subcellular location">
    <subcellularLocation>
        <location evidence="3">Cytoplasm</location>
    </subcellularLocation>
</comment>
<protein>
    <recommendedName>
        <fullName evidence="3">Cytoplasmic tRNA 2-thiolation protein 2</fullName>
    </recommendedName>
</protein>
<dbReference type="Proteomes" id="UP000193685">
    <property type="component" value="Unassembled WGS sequence"/>
</dbReference>
<dbReference type="PANTHER" id="PTHR20882">
    <property type="entry name" value="CYTOPLASMIC TRNA 2-THIOLATION PROTEIN 2"/>
    <property type="match status" value="1"/>
</dbReference>
<comment type="function">
    <text evidence="3">Plays a central role in 2-thiolation of mcm(5)S(2)U at tRNA wobble positions of tRNA(Lys), tRNA(Glu) and tRNA(Gln). May act by forming a heterodimer with NCS6 that ligates sulfur from thiocarboxylated URM1 onto the uridine of tRNAs at wobble position. Prior mcm(5) tRNA modification by the elongator complex is required for 2-thiolation. May also be involved in protein urmylation.</text>
</comment>
<name>A0A1Y2EYH3_PROLT</name>
<evidence type="ECO:0000256" key="1">
    <source>
        <dbReference type="ARBA" id="ARBA00022490"/>
    </source>
</evidence>
<dbReference type="OMA" id="KQRKQMM"/>
<dbReference type="InterPro" id="IPR019407">
    <property type="entry name" value="CTU2"/>
</dbReference>
<proteinExistence type="inferred from homology"/>
<evidence type="ECO:0000313" key="5">
    <source>
        <dbReference type="Proteomes" id="UP000193685"/>
    </source>
</evidence>
<dbReference type="GO" id="GO:0005829">
    <property type="term" value="C:cytosol"/>
    <property type="evidence" value="ECO:0007669"/>
    <property type="project" value="TreeGrafter"/>
</dbReference>
<gene>
    <name evidence="3" type="primary">NCS2</name>
    <name evidence="3" type="synonym">CTU2</name>
    <name evidence="4" type="ORF">BCR37DRAFT_162410</name>
</gene>
<evidence type="ECO:0000256" key="2">
    <source>
        <dbReference type="ARBA" id="ARBA00022694"/>
    </source>
</evidence>
<sequence>MLGTCLKCKQAEVPVVLARKESYCHACYLHFCRAKYRRAMDAFRLTLADHARLPTLLAVSGSIASCVLVEMVHGVVERTHGAYDMPGILHIELDGFKHISEKRQRRLAWLKERFPEMQWITVPLEKLESLATEQIVLVPDASDGTPRLVGNVSRKPLSLKTSFSALSSQTAQEDMLGVYIDALLFHETKQAGAHCLQFAETATKIAAKVLTQTALGRGYTLPSHVADSTQRDGVWAVRPMKGLLEEELSLYASLIGMPDPVEDEVSGKPGSIGTLTQRYFRTLEKDFPSLVATVVRTTGKLVTPDQTADEKTGQCPVCGLTTKVGARGWLQDVTANVQAPIEGQPVPEDVLVLGGPAAEEEDLCYGCLVALRHTRGTTNLIKMPLSQSATEKETLDEYLLAEE</sequence>
<dbReference type="GO" id="GO:0016783">
    <property type="term" value="F:sulfurtransferase activity"/>
    <property type="evidence" value="ECO:0007669"/>
    <property type="project" value="TreeGrafter"/>
</dbReference>
<dbReference type="STRING" id="56484.A0A1Y2EYH3"/>
<comment type="pathway">
    <text evidence="3">tRNA modification; 5-methoxycarbonylmethyl-2-thiouridine-tRNA biosynthesis.</text>
</comment>
<keyword evidence="5" id="KW-1185">Reference proteome</keyword>
<dbReference type="UniPathway" id="UPA00988"/>